<dbReference type="SUPFAM" id="SSF46785">
    <property type="entry name" value="Winged helix' DNA-binding domain"/>
    <property type="match status" value="1"/>
</dbReference>
<dbReference type="PANTHER" id="PTHR33164:SF43">
    <property type="entry name" value="HTH-TYPE TRANSCRIPTIONAL REPRESSOR YETL"/>
    <property type="match status" value="1"/>
</dbReference>
<comment type="caution">
    <text evidence="2">The sequence shown here is derived from an EMBL/GenBank/DDBJ whole genome shotgun (WGS) entry which is preliminary data.</text>
</comment>
<dbReference type="PANTHER" id="PTHR33164">
    <property type="entry name" value="TRANSCRIPTIONAL REGULATOR, MARR FAMILY"/>
    <property type="match status" value="1"/>
</dbReference>
<evidence type="ECO:0000259" key="1">
    <source>
        <dbReference type="PROSITE" id="PS50995"/>
    </source>
</evidence>
<reference evidence="2 3" key="1">
    <citation type="submission" date="2016-12" db="EMBL/GenBank/DDBJ databases">
        <title>Draft genome of Tersicoccus phoenicis 1P05MA.</title>
        <authorList>
            <person name="Nakajima Y."/>
            <person name="Yoshizawa S."/>
            <person name="Nakamura K."/>
            <person name="Ogura Y."/>
            <person name="Hayashi T."/>
            <person name="Kogure K."/>
        </authorList>
    </citation>
    <scope>NUCLEOTIDE SEQUENCE [LARGE SCALE GENOMIC DNA]</scope>
    <source>
        <strain evidence="2 3">1p05MA</strain>
    </source>
</reference>
<dbReference type="STRING" id="554083.BKD30_12990"/>
<accession>A0A1R1L6U3</accession>
<evidence type="ECO:0000313" key="2">
    <source>
        <dbReference type="EMBL" id="OMH23265.1"/>
    </source>
</evidence>
<dbReference type="PROSITE" id="PS50995">
    <property type="entry name" value="HTH_MARR_2"/>
    <property type="match status" value="1"/>
</dbReference>
<dbReference type="Pfam" id="PF12802">
    <property type="entry name" value="MarR_2"/>
    <property type="match status" value="1"/>
</dbReference>
<name>A0A1R1L6U3_9MICC</name>
<evidence type="ECO:0000313" key="3">
    <source>
        <dbReference type="Proteomes" id="UP000187085"/>
    </source>
</evidence>
<feature type="domain" description="HTH marR-type" evidence="1">
    <location>
        <begin position="45"/>
        <end position="181"/>
    </location>
</feature>
<dbReference type="PRINTS" id="PR00598">
    <property type="entry name" value="HTHMARR"/>
</dbReference>
<dbReference type="GO" id="GO:0006950">
    <property type="term" value="P:response to stress"/>
    <property type="evidence" value="ECO:0007669"/>
    <property type="project" value="TreeGrafter"/>
</dbReference>
<protein>
    <recommendedName>
        <fullName evidence="1">HTH marR-type domain-containing protein</fullName>
    </recommendedName>
</protein>
<dbReference type="InterPro" id="IPR000835">
    <property type="entry name" value="HTH_MarR-typ"/>
</dbReference>
<dbReference type="SMART" id="SM00347">
    <property type="entry name" value="HTH_MARR"/>
    <property type="match status" value="1"/>
</dbReference>
<dbReference type="GO" id="GO:0003700">
    <property type="term" value="F:DNA-binding transcription factor activity"/>
    <property type="evidence" value="ECO:0007669"/>
    <property type="project" value="InterPro"/>
</dbReference>
<keyword evidence="3" id="KW-1185">Reference proteome</keyword>
<dbReference type="RefSeq" id="WP_076705244.1">
    <property type="nucleotide sequence ID" value="NZ_MRDE01000076.1"/>
</dbReference>
<sequence>MAQQESADSGTTPDAWGSLYDLDASDPHGRLVERAGLGDADIAQINRLMAAVGRLNDVERALAEQSQQYMRLNATDMRAIHFLIVAEHRHEAVTPGALARHLGIASASTTKLLDRLETGGHITRAAHPTDRRSQAVRVTARTHEAAMNTVGRVHSRRFGPAAELTPEEREVVIGFLDATAAALAGPVDEPNQAPTGRSRSV</sequence>
<dbReference type="InterPro" id="IPR036390">
    <property type="entry name" value="WH_DNA-bd_sf"/>
</dbReference>
<organism evidence="2 3">
    <name type="scientific">Tersicoccus phoenicis</name>
    <dbReference type="NCBI Taxonomy" id="554083"/>
    <lineage>
        <taxon>Bacteria</taxon>
        <taxon>Bacillati</taxon>
        <taxon>Actinomycetota</taxon>
        <taxon>Actinomycetes</taxon>
        <taxon>Micrococcales</taxon>
        <taxon>Micrococcaceae</taxon>
        <taxon>Tersicoccus</taxon>
    </lineage>
</organism>
<dbReference type="Proteomes" id="UP000187085">
    <property type="component" value="Unassembled WGS sequence"/>
</dbReference>
<dbReference type="AlphaFoldDB" id="A0A1R1L6U3"/>
<dbReference type="InterPro" id="IPR036388">
    <property type="entry name" value="WH-like_DNA-bd_sf"/>
</dbReference>
<dbReference type="OrthoDB" id="162531at2"/>
<proteinExistence type="predicted"/>
<dbReference type="EMBL" id="MRDE01000076">
    <property type="protein sequence ID" value="OMH23265.1"/>
    <property type="molecule type" value="Genomic_DNA"/>
</dbReference>
<dbReference type="InterPro" id="IPR039422">
    <property type="entry name" value="MarR/SlyA-like"/>
</dbReference>
<gene>
    <name evidence="2" type="ORF">BKD30_12990</name>
</gene>
<dbReference type="Gene3D" id="1.10.10.10">
    <property type="entry name" value="Winged helix-like DNA-binding domain superfamily/Winged helix DNA-binding domain"/>
    <property type="match status" value="1"/>
</dbReference>